<keyword evidence="7" id="KW-1185">Reference proteome</keyword>
<dbReference type="InterPro" id="IPR036271">
    <property type="entry name" value="Tet_transcr_reg_TetR-rel_C_sf"/>
</dbReference>
<dbReference type="KEGG" id="azz:DEW08_18780"/>
<sequence length="203" mass="22380">MTEQKSRGSIGARRNPETERAVLDAAEAILVEGGYPALSIEAVARRARAGKPTVYRWWPSRGRLLLAVYDRRKQDIAIPDTGSLDGDLLLFLKRLFAFWATGPNGDLFRLIIAEAQSDPDVAAALADYVAQRRRMIAAIFDRALLRGDMDPQASSDIAAELTVAAAWNRLLHRRLDPSDEALVPLVRQIAGTGRPRPVRSLVV</sequence>
<dbReference type="Proteomes" id="UP000245629">
    <property type="component" value="Chromosome 3"/>
</dbReference>
<feature type="DNA-binding region" description="H-T-H motif" evidence="4">
    <location>
        <begin position="39"/>
        <end position="58"/>
    </location>
</feature>
<dbReference type="GO" id="GO:0000976">
    <property type="term" value="F:transcription cis-regulatory region binding"/>
    <property type="evidence" value="ECO:0007669"/>
    <property type="project" value="TreeGrafter"/>
</dbReference>
<evidence type="ECO:0000313" key="7">
    <source>
        <dbReference type="Proteomes" id="UP000245629"/>
    </source>
</evidence>
<proteinExistence type="predicted"/>
<dbReference type="InterPro" id="IPR011075">
    <property type="entry name" value="TetR_C"/>
</dbReference>
<dbReference type="AlphaFoldDB" id="A0A2S2CUK4"/>
<dbReference type="PRINTS" id="PR00455">
    <property type="entry name" value="HTHTETR"/>
</dbReference>
<protein>
    <submittedName>
        <fullName evidence="6">TetR family transcriptional regulator</fullName>
    </submittedName>
</protein>
<evidence type="ECO:0000256" key="3">
    <source>
        <dbReference type="ARBA" id="ARBA00023163"/>
    </source>
</evidence>
<gene>
    <name evidence="6" type="ORF">DEW08_18780</name>
</gene>
<dbReference type="InterPro" id="IPR009057">
    <property type="entry name" value="Homeodomain-like_sf"/>
</dbReference>
<accession>A0A2S2CUK4</accession>
<evidence type="ECO:0000256" key="1">
    <source>
        <dbReference type="ARBA" id="ARBA00023015"/>
    </source>
</evidence>
<dbReference type="InterPro" id="IPR050109">
    <property type="entry name" value="HTH-type_TetR-like_transc_reg"/>
</dbReference>
<evidence type="ECO:0000313" key="6">
    <source>
        <dbReference type="EMBL" id="AWK88168.1"/>
    </source>
</evidence>
<evidence type="ECO:0000256" key="2">
    <source>
        <dbReference type="ARBA" id="ARBA00023125"/>
    </source>
</evidence>
<reference evidence="7" key="1">
    <citation type="submission" date="2018-05" db="EMBL/GenBank/DDBJ databases">
        <title>Azospirillum thermophila sp. nov., a novel isolated from hot spring.</title>
        <authorList>
            <person name="Zhao Z."/>
        </authorList>
    </citation>
    <scope>NUCLEOTIDE SEQUENCE [LARGE SCALE GENOMIC DNA]</scope>
    <source>
        <strain evidence="7">CFH 70021</strain>
    </source>
</reference>
<dbReference type="SUPFAM" id="SSF46689">
    <property type="entry name" value="Homeodomain-like"/>
    <property type="match status" value="1"/>
</dbReference>
<dbReference type="GO" id="GO:0003700">
    <property type="term" value="F:DNA-binding transcription factor activity"/>
    <property type="evidence" value="ECO:0007669"/>
    <property type="project" value="TreeGrafter"/>
</dbReference>
<dbReference type="Gene3D" id="1.10.357.10">
    <property type="entry name" value="Tetracycline Repressor, domain 2"/>
    <property type="match status" value="1"/>
</dbReference>
<dbReference type="EMBL" id="CP029354">
    <property type="protein sequence ID" value="AWK88168.1"/>
    <property type="molecule type" value="Genomic_DNA"/>
</dbReference>
<dbReference type="PROSITE" id="PS50977">
    <property type="entry name" value="HTH_TETR_2"/>
    <property type="match status" value="1"/>
</dbReference>
<dbReference type="Gene3D" id="1.10.10.60">
    <property type="entry name" value="Homeodomain-like"/>
    <property type="match status" value="1"/>
</dbReference>
<dbReference type="RefSeq" id="WP_109330164.1">
    <property type="nucleotide sequence ID" value="NZ_CP029354.1"/>
</dbReference>
<name>A0A2S2CUK4_9PROT</name>
<keyword evidence="1" id="KW-0805">Transcription regulation</keyword>
<keyword evidence="3" id="KW-0804">Transcription</keyword>
<keyword evidence="2 4" id="KW-0238">DNA-binding</keyword>
<dbReference type="InterPro" id="IPR001647">
    <property type="entry name" value="HTH_TetR"/>
</dbReference>
<dbReference type="OrthoDB" id="9803547at2"/>
<evidence type="ECO:0000256" key="4">
    <source>
        <dbReference type="PROSITE-ProRule" id="PRU00335"/>
    </source>
</evidence>
<dbReference type="PANTHER" id="PTHR30055:SF148">
    <property type="entry name" value="TETR-FAMILY TRANSCRIPTIONAL REGULATOR"/>
    <property type="match status" value="1"/>
</dbReference>
<evidence type="ECO:0000259" key="5">
    <source>
        <dbReference type="PROSITE" id="PS50977"/>
    </source>
</evidence>
<dbReference type="Pfam" id="PF16859">
    <property type="entry name" value="TetR_C_11"/>
    <property type="match status" value="1"/>
</dbReference>
<dbReference type="SUPFAM" id="SSF48498">
    <property type="entry name" value="Tetracyclin repressor-like, C-terminal domain"/>
    <property type="match status" value="1"/>
</dbReference>
<dbReference type="PANTHER" id="PTHR30055">
    <property type="entry name" value="HTH-TYPE TRANSCRIPTIONAL REGULATOR RUTR"/>
    <property type="match status" value="1"/>
</dbReference>
<feature type="domain" description="HTH tetR-type" evidence="5">
    <location>
        <begin position="16"/>
        <end position="76"/>
    </location>
</feature>
<organism evidence="6 7">
    <name type="scientific">Azospirillum thermophilum</name>
    <dbReference type="NCBI Taxonomy" id="2202148"/>
    <lineage>
        <taxon>Bacteria</taxon>
        <taxon>Pseudomonadati</taxon>
        <taxon>Pseudomonadota</taxon>
        <taxon>Alphaproteobacteria</taxon>
        <taxon>Rhodospirillales</taxon>
        <taxon>Azospirillaceae</taxon>
        <taxon>Azospirillum</taxon>
    </lineage>
</organism>
<dbReference type="Pfam" id="PF00440">
    <property type="entry name" value="TetR_N"/>
    <property type="match status" value="1"/>
</dbReference>